<feature type="signal peptide" evidence="1">
    <location>
        <begin position="1"/>
        <end position="16"/>
    </location>
</feature>
<keyword evidence="3" id="KW-1185">Reference proteome</keyword>
<dbReference type="CDD" id="cd15482">
    <property type="entry name" value="Sialidase_non-viral"/>
    <property type="match status" value="1"/>
</dbReference>
<dbReference type="SUPFAM" id="SSF50939">
    <property type="entry name" value="Sialidases"/>
    <property type="match status" value="1"/>
</dbReference>
<feature type="chain" id="PRO_5046311907" evidence="1">
    <location>
        <begin position="17"/>
        <end position="455"/>
    </location>
</feature>
<name>A0ABT5BXW8_9BACT</name>
<accession>A0ABT5BXW8</accession>
<proteinExistence type="predicted"/>
<evidence type="ECO:0000313" key="2">
    <source>
        <dbReference type="EMBL" id="MDC0678973.1"/>
    </source>
</evidence>
<dbReference type="Proteomes" id="UP001217485">
    <property type="component" value="Unassembled WGS sequence"/>
</dbReference>
<sequence>MLYAHLTLGLAAPAFAQGGDTLVSVGSPVSHFSQNKQNEPTVAVDANHPNVVAAGANDNIDMEACNAGDPTTCPFTQGVGSSGVYFSFDRGQTWTQPTYTGWTARDCLGPEKCTPHVGPIGTLPKYFENGLVSDGDPAVAFGPRPGPNGFSWDNGSRLYYANLTANFSGERGEQAFRGFEAVAVSRIDGDPELTPEIVADQNNWLPPVIASQRQSSTTFADKEQIWADNAESSPFFGNVYVCFAQFRGQQGAAAPLTVIRSTDGGDTWEQKQVTPAHNVPPTMWGQSGCTIRTDSIGVVYVFYEQLQSPFRFLPPHGAHMLVQSFDGGRSFTRPRELFRITDPCFFIDPVIGRCVMDGIAGARNDLAGAPNVDIANGAPTGDDATDEIVDTWVDGRDGLNNERVMLEPLDRWWGDLVRADDDPEPRRPRVLYCTCPLSRWNRSLYRLQRVPYPVP</sequence>
<evidence type="ECO:0000313" key="3">
    <source>
        <dbReference type="Proteomes" id="UP001217485"/>
    </source>
</evidence>
<keyword evidence="1" id="KW-0732">Signal</keyword>
<organism evidence="2 3">
    <name type="scientific">Sorangium atrum</name>
    <dbReference type="NCBI Taxonomy" id="2995308"/>
    <lineage>
        <taxon>Bacteria</taxon>
        <taxon>Pseudomonadati</taxon>
        <taxon>Myxococcota</taxon>
        <taxon>Polyangia</taxon>
        <taxon>Polyangiales</taxon>
        <taxon>Polyangiaceae</taxon>
        <taxon>Sorangium</taxon>
    </lineage>
</organism>
<dbReference type="InterPro" id="IPR036278">
    <property type="entry name" value="Sialidase_sf"/>
</dbReference>
<comment type="caution">
    <text evidence="2">The sequence shown here is derived from an EMBL/GenBank/DDBJ whole genome shotgun (WGS) entry which is preliminary data.</text>
</comment>
<evidence type="ECO:0000256" key="1">
    <source>
        <dbReference type="SAM" id="SignalP"/>
    </source>
</evidence>
<reference evidence="2 3" key="1">
    <citation type="submission" date="2023-01" db="EMBL/GenBank/DDBJ databases">
        <title>Minimal conservation of predation-associated metabolite biosynthetic gene clusters underscores biosynthetic potential of Myxococcota including descriptions for ten novel species: Archangium lansinium sp. nov., Myxococcus landrumus sp. nov., Nannocystis bai.</title>
        <authorList>
            <person name="Ahearne A."/>
            <person name="Stevens C."/>
            <person name="Dowd S."/>
        </authorList>
    </citation>
    <scope>NUCLEOTIDE SEQUENCE [LARGE SCALE GENOMIC DNA]</scope>
    <source>
        <strain evidence="2 3">WIWO2</strain>
    </source>
</reference>
<dbReference type="Gene3D" id="2.120.10.10">
    <property type="match status" value="1"/>
</dbReference>
<protein>
    <submittedName>
        <fullName evidence="2">Sialidase family protein</fullName>
    </submittedName>
</protein>
<gene>
    <name evidence="2" type="ORF">POL72_14605</name>
</gene>
<dbReference type="RefSeq" id="WP_272095834.1">
    <property type="nucleotide sequence ID" value="NZ_JAQNDK010000001.1"/>
</dbReference>
<dbReference type="EMBL" id="JAQNDK010000001">
    <property type="protein sequence ID" value="MDC0678973.1"/>
    <property type="molecule type" value="Genomic_DNA"/>
</dbReference>